<name>K2HE37_9RHOB</name>
<keyword evidence="2" id="KW-1185">Reference proteome</keyword>
<organism evidence="1 2">
    <name type="scientific">Oceaniovalibus guishaninsula JLT2003</name>
    <dbReference type="NCBI Taxonomy" id="1231392"/>
    <lineage>
        <taxon>Bacteria</taxon>
        <taxon>Pseudomonadati</taxon>
        <taxon>Pseudomonadota</taxon>
        <taxon>Alphaproteobacteria</taxon>
        <taxon>Rhodobacterales</taxon>
        <taxon>Roseobacteraceae</taxon>
        <taxon>Oceaniovalibus</taxon>
    </lineage>
</organism>
<accession>K2HE37</accession>
<proteinExistence type="predicted"/>
<dbReference type="AlphaFoldDB" id="K2HE37"/>
<reference evidence="1 2" key="1">
    <citation type="journal article" date="2012" name="J. Bacteriol.">
        <title>Draft Genome Sequence of Oceaniovalibus guishaninsula JLT2003T.</title>
        <authorList>
            <person name="Tang K."/>
            <person name="Liu K."/>
            <person name="Jiao N."/>
        </authorList>
    </citation>
    <scope>NUCLEOTIDE SEQUENCE [LARGE SCALE GENOMIC DNA]</scope>
    <source>
        <strain evidence="1 2">JLT2003</strain>
    </source>
</reference>
<protein>
    <submittedName>
        <fullName evidence="1">ErfK/YbiS/YcfS/YnhG family protein</fullName>
    </submittedName>
</protein>
<gene>
    <name evidence="1" type="ORF">OCGS_1093</name>
</gene>
<dbReference type="EMBL" id="AMGO01000019">
    <property type="protein sequence ID" value="EKE44802.1"/>
    <property type="molecule type" value="Genomic_DNA"/>
</dbReference>
<evidence type="ECO:0000313" key="2">
    <source>
        <dbReference type="Proteomes" id="UP000006765"/>
    </source>
</evidence>
<evidence type="ECO:0000313" key="1">
    <source>
        <dbReference type="EMBL" id="EKE44802.1"/>
    </source>
</evidence>
<dbReference type="Proteomes" id="UP000006765">
    <property type="component" value="Unassembled WGS sequence"/>
</dbReference>
<sequence length="37" mass="4013">MVMAHINSLYPRVEIGSTAYLYSAEGSLAAPEVGDLW</sequence>
<comment type="caution">
    <text evidence="1">The sequence shown here is derived from an EMBL/GenBank/DDBJ whole genome shotgun (WGS) entry which is preliminary data.</text>
</comment>